<protein>
    <submittedName>
        <fullName evidence="2">Short-chain dehydrogenase</fullName>
    </submittedName>
</protein>
<dbReference type="Pfam" id="PF05940">
    <property type="entry name" value="NnrS"/>
    <property type="match status" value="1"/>
</dbReference>
<organism evidence="2 3">
    <name type="scientific">Rhodanobacter lindaniclasticus</name>
    <dbReference type="NCBI Taxonomy" id="75310"/>
    <lineage>
        <taxon>Bacteria</taxon>
        <taxon>Pseudomonadati</taxon>
        <taxon>Pseudomonadota</taxon>
        <taxon>Gammaproteobacteria</taxon>
        <taxon>Lysobacterales</taxon>
        <taxon>Rhodanobacteraceae</taxon>
        <taxon>Rhodanobacter</taxon>
    </lineage>
</organism>
<feature type="transmembrane region" description="Helical" evidence="1">
    <location>
        <begin position="253"/>
        <end position="270"/>
    </location>
</feature>
<feature type="transmembrane region" description="Helical" evidence="1">
    <location>
        <begin position="63"/>
        <end position="87"/>
    </location>
</feature>
<feature type="transmembrane region" description="Helical" evidence="1">
    <location>
        <begin position="352"/>
        <end position="371"/>
    </location>
</feature>
<keyword evidence="1" id="KW-1133">Transmembrane helix</keyword>
<name>A0A4S3KJ08_9GAMM</name>
<feature type="transmembrane region" description="Helical" evidence="1">
    <location>
        <begin position="162"/>
        <end position="182"/>
    </location>
</feature>
<dbReference type="RefSeq" id="WP_136257668.1">
    <property type="nucleotide sequence ID" value="NZ_MWIO01000014.1"/>
</dbReference>
<keyword evidence="3" id="KW-1185">Reference proteome</keyword>
<feature type="transmembrane region" description="Helical" evidence="1">
    <location>
        <begin position="282"/>
        <end position="302"/>
    </location>
</feature>
<feature type="transmembrane region" description="Helical" evidence="1">
    <location>
        <begin position="128"/>
        <end position="150"/>
    </location>
</feature>
<feature type="transmembrane region" description="Helical" evidence="1">
    <location>
        <begin position="188"/>
        <end position="209"/>
    </location>
</feature>
<feature type="transmembrane region" description="Helical" evidence="1">
    <location>
        <begin position="230"/>
        <end position="247"/>
    </location>
</feature>
<comment type="caution">
    <text evidence="2">The sequence shown here is derived from an EMBL/GenBank/DDBJ whole genome shotgun (WGS) entry which is preliminary data.</text>
</comment>
<evidence type="ECO:0000313" key="3">
    <source>
        <dbReference type="Proteomes" id="UP000306317"/>
    </source>
</evidence>
<feature type="transmembrane region" description="Helical" evidence="1">
    <location>
        <begin position="377"/>
        <end position="397"/>
    </location>
</feature>
<keyword evidence="1" id="KW-0472">Membrane</keyword>
<evidence type="ECO:0000256" key="1">
    <source>
        <dbReference type="SAM" id="Phobius"/>
    </source>
</evidence>
<feature type="transmembrane region" description="Helical" evidence="1">
    <location>
        <begin position="26"/>
        <end position="43"/>
    </location>
</feature>
<evidence type="ECO:0000313" key="2">
    <source>
        <dbReference type="EMBL" id="THD08742.1"/>
    </source>
</evidence>
<dbReference type="AlphaFoldDB" id="A0A4S3KJ08"/>
<dbReference type="Proteomes" id="UP000306317">
    <property type="component" value="Unassembled WGS sequence"/>
</dbReference>
<dbReference type="OrthoDB" id="9770040at2"/>
<keyword evidence="1" id="KW-0812">Transmembrane</keyword>
<feature type="transmembrane region" description="Helical" evidence="1">
    <location>
        <begin position="99"/>
        <end position="122"/>
    </location>
</feature>
<dbReference type="InterPro" id="IPR010266">
    <property type="entry name" value="NnrS"/>
</dbReference>
<gene>
    <name evidence="2" type="ORF">B1991_05345</name>
</gene>
<proteinExistence type="predicted"/>
<sequence length="413" mass="45554">MSDQPPTSSPLADIPRLLAAAPHRPLFLAGTFAVMLSMAWWAVELTSIRFGLAGWPQPSIPPLYAHGVLIQYGLFPLFMFGFLMTTFPRWLGRPDLPRTRFLPVAGCLFGGYVLAHVGLLALPRVLELGVALMLLGYAIGVWTLAGVLRASVAERKGHARSCLAALSLGTLGLAIFLAYLFGAPAECALLAVRIGTFGLLLPIYFTVMHRMLPFFTGNMIKGYPVVRPDWSMPVVWLLLLAHLVLSWRGELGWLYMVDVPLALVFAWHSLTWRPWRAMHPGILAVLHLAFAWLPVAFVLFAIQDVVYATSGQFILGRAPLHALGIGFFGSMLVAMVTRVTQGHSGRPMQMGAVPWLCFVLLQIVALLRIRAELGGDMYLWLVIAAYGWLLAFLPWVLRSAWIYLTPRADGKTG</sequence>
<reference evidence="2 3" key="1">
    <citation type="submission" date="2017-02" db="EMBL/GenBank/DDBJ databases">
        <title>Whole genome sequencing of Rhodanobacter lindaniclasticus DSM 17932.</title>
        <authorList>
            <person name="Kumar S."/>
            <person name="Patil P."/>
            <person name="Patil P.B."/>
        </authorList>
    </citation>
    <scope>NUCLEOTIDE SEQUENCE [LARGE SCALE GENOMIC DNA]</scope>
    <source>
        <strain evidence="2 3">DSM 17932</strain>
    </source>
</reference>
<accession>A0A4S3KJ08</accession>
<feature type="transmembrane region" description="Helical" evidence="1">
    <location>
        <begin position="322"/>
        <end position="340"/>
    </location>
</feature>
<dbReference type="EMBL" id="MWIO01000014">
    <property type="protein sequence ID" value="THD08742.1"/>
    <property type="molecule type" value="Genomic_DNA"/>
</dbReference>